<dbReference type="AlphaFoldDB" id="A0A1E5XHM9"/>
<proteinExistence type="predicted"/>
<dbReference type="OrthoDB" id="9793746at2"/>
<reference evidence="2 3" key="1">
    <citation type="journal article" date="2015" name="Genome Announc.">
        <title>Genome Assemblies of Three Soil-Associated Devosia species: D. insulae, D. limi, and D. soli.</title>
        <authorList>
            <person name="Hassan Y.I."/>
            <person name="Lepp D."/>
            <person name="Zhou T."/>
        </authorList>
    </citation>
    <scope>NUCLEOTIDE SEQUENCE [LARGE SCALE GENOMIC DNA]</scope>
    <source>
        <strain evidence="2 3">DS-56</strain>
    </source>
</reference>
<gene>
    <name evidence="2" type="ORF">VW23_006835</name>
</gene>
<evidence type="ECO:0000313" key="2">
    <source>
        <dbReference type="EMBL" id="OEO27994.1"/>
    </source>
</evidence>
<name>A0A1E5XHM9_9HYPH</name>
<dbReference type="RefSeq" id="WP_069912685.1">
    <property type="nucleotide sequence ID" value="NZ_LAJE02000403.1"/>
</dbReference>
<keyword evidence="3" id="KW-1185">Reference proteome</keyword>
<keyword evidence="1" id="KW-0732">Signal</keyword>
<accession>A0A1E5XHM9</accession>
<organism evidence="2 3">
    <name type="scientific">Devosia insulae DS-56</name>
    <dbReference type="NCBI Taxonomy" id="1116389"/>
    <lineage>
        <taxon>Bacteria</taxon>
        <taxon>Pseudomonadati</taxon>
        <taxon>Pseudomonadota</taxon>
        <taxon>Alphaproteobacteria</taxon>
        <taxon>Hyphomicrobiales</taxon>
        <taxon>Devosiaceae</taxon>
        <taxon>Devosia</taxon>
    </lineage>
</organism>
<feature type="signal peptide" evidence="1">
    <location>
        <begin position="1"/>
        <end position="20"/>
    </location>
</feature>
<protein>
    <submittedName>
        <fullName evidence="2">Uncharacterized protein</fullName>
    </submittedName>
</protein>
<sequence length="147" mass="16040">MLKHLIAAALVAITSVPAHAAGLPGQASRNCQIPQSVPVDAAKADKSSPFLGIFDGRWERVLPVTLIIYEVEGSKAYGYYAWKDYGPWKVKAGCRAVLGRISGQTLSFRGDDHMTFVFKGAKPAGTYIYKPGTSEEFVEKASFSRKR</sequence>
<feature type="chain" id="PRO_5009190217" evidence="1">
    <location>
        <begin position="21"/>
        <end position="147"/>
    </location>
</feature>
<comment type="caution">
    <text evidence="2">The sequence shown here is derived from an EMBL/GenBank/DDBJ whole genome shotgun (WGS) entry which is preliminary data.</text>
</comment>
<dbReference type="Proteomes" id="UP000095463">
    <property type="component" value="Unassembled WGS sequence"/>
</dbReference>
<dbReference type="EMBL" id="LAJE02000403">
    <property type="protein sequence ID" value="OEO27994.1"/>
    <property type="molecule type" value="Genomic_DNA"/>
</dbReference>
<evidence type="ECO:0000256" key="1">
    <source>
        <dbReference type="SAM" id="SignalP"/>
    </source>
</evidence>
<evidence type="ECO:0000313" key="3">
    <source>
        <dbReference type="Proteomes" id="UP000095463"/>
    </source>
</evidence>